<sequence>MQLASSCPALEREFDTIHHIQTVTRLSEVSQEYNLPLCLTFIDLGKAFDTVETEAVSEFLGNQGVATQYIRIFRELYSNFTTRSSPFYDDITIDVRRRVRQGDIVSPKLLTATLEDVMRRLERDNIGVQVDSRTLHQLCYADDIVMTRHRAKAEYFQAVVSLLCGGKDSKRGDSESVESCIDPAERHKKARMG</sequence>
<accession>A0A0D6MAU7</accession>
<evidence type="ECO:0000259" key="2">
    <source>
        <dbReference type="Pfam" id="PF00078"/>
    </source>
</evidence>
<protein>
    <recommendedName>
        <fullName evidence="2">Reverse transcriptase domain-containing protein</fullName>
    </recommendedName>
</protein>
<dbReference type="AlphaFoldDB" id="A0A0D6MAU7"/>
<evidence type="ECO:0000313" key="4">
    <source>
        <dbReference type="Proteomes" id="UP000054495"/>
    </source>
</evidence>
<evidence type="ECO:0000313" key="3">
    <source>
        <dbReference type="EMBL" id="EPB77207.1"/>
    </source>
</evidence>
<organism evidence="3 4">
    <name type="scientific">Ancylostoma ceylanicum</name>
    <dbReference type="NCBI Taxonomy" id="53326"/>
    <lineage>
        <taxon>Eukaryota</taxon>
        <taxon>Metazoa</taxon>
        <taxon>Ecdysozoa</taxon>
        <taxon>Nematoda</taxon>
        <taxon>Chromadorea</taxon>
        <taxon>Rhabditida</taxon>
        <taxon>Rhabditina</taxon>
        <taxon>Rhabditomorpha</taxon>
        <taxon>Strongyloidea</taxon>
        <taxon>Ancylostomatidae</taxon>
        <taxon>Ancylostomatinae</taxon>
        <taxon>Ancylostoma</taxon>
    </lineage>
</organism>
<dbReference type="Proteomes" id="UP000054495">
    <property type="component" value="Unassembled WGS sequence"/>
</dbReference>
<dbReference type="PANTHER" id="PTHR47027:SF29">
    <property type="entry name" value="C2H2-TYPE DOMAIN-CONTAINING PROTEIN"/>
    <property type="match status" value="1"/>
</dbReference>
<dbReference type="PANTHER" id="PTHR47027">
    <property type="entry name" value="REVERSE TRANSCRIPTASE DOMAIN-CONTAINING PROTEIN"/>
    <property type="match status" value="1"/>
</dbReference>
<dbReference type="InterPro" id="IPR000477">
    <property type="entry name" value="RT_dom"/>
</dbReference>
<dbReference type="Pfam" id="PF00078">
    <property type="entry name" value="RVT_1"/>
    <property type="match status" value="1"/>
</dbReference>
<keyword evidence="4" id="KW-1185">Reference proteome</keyword>
<feature type="region of interest" description="Disordered" evidence="1">
    <location>
        <begin position="168"/>
        <end position="193"/>
    </location>
</feature>
<name>A0A0D6MAU7_9BILA</name>
<proteinExistence type="predicted"/>
<evidence type="ECO:0000256" key="1">
    <source>
        <dbReference type="SAM" id="MobiDB-lite"/>
    </source>
</evidence>
<reference evidence="3 4" key="1">
    <citation type="submission" date="2013-05" db="EMBL/GenBank/DDBJ databases">
        <title>Draft genome of the parasitic nematode Anyclostoma ceylanicum.</title>
        <authorList>
            <person name="Mitreva M."/>
        </authorList>
    </citation>
    <scope>NUCLEOTIDE SEQUENCE [LARGE SCALE GENOMIC DNA]</scope>
</reference>
<feature type="domain" description="Reverse transcriptase" evidence="2">
    <location>
        <begin position="22"/>
        <end position="150"/>
    </location>
</feature>
<dbReference type="EMBL" id="KE124843">
    <property type="protein sequence ID" value="EPB77207.1"/>
    <property type="molecule type" value="Genomic_DNA"/>
</dbReference>
<gene>
    <name evidence="3" type="ORF">ANCCEY_03733</name>
</gene>